<dbReference type="GO" id="GO:0035838">
    <property type="term" value="C:growing cell tip"/>
    <property type="evidence" value="ECO:0007669"/>
    <property type="project" value="TreeGrafter"/>
</dbReference>
<evidence type="ECO:0000256" key="1">
    <source>
        <dbReference type="SAM" id="Phobius"/>
    </source>
</evidence>
<evidence type="ECO:0000313" key="3">
    <source>
        <dbReference type="Proteomes" id="UP000184267"/>
    </source>
</evidence>
<sequence length="217" mass="23836">MPRLFHIPGIVFLLCAFVLLFLVSISLPFLTALDFARVNFKDGSPTVGSDTNVVDQIRFGTWANCWYEASGTRACSAAHNAYTTTLYDSQHQGFVTIGPSWTRGLAVHPVATGVTFVALLLSFSTHVTFTLLASLTAFLAALIALYVFVKHEVGKLAGVSANTDTAPGFWLTFVSFILLCLAGCTVCFGRRRARTEGATTYNYSWKDRFRRRNATKV</sequence>
<dbReference type="PANTHER" id="PTHR28013:SF4">
    <property type="entry name" value="MARVEL DOMAIN-CONTAINING PROTEIN"/>
    <property type="match status" value="1"/>
</dbReference>
<dbReference type="GO" id="GO:0032153">
    <property type="term" value="C:cell division site"/>
    <property type="evidence" value="ECO:0007669"/>
    <property type="project" value="TreeGrafter"/>
</dbReference>
<feature type="transmembrane region" description="Helical" evidence="1">
    <location>
        <begin position="7"/>
        <end position="30"/>
    </location>
</feature>
<reference evidence="2 3" key="1">
    <citation type="submission" date="2016-10" db="EMBL/GenBank/DDBJ databases">
        <title>Genome sequence of the basidiomycete white-rot fungus Trametes pubescens.</title>
        <authorList>
            <person name="Makela M.R."/>
            <person name="Granchi Z."/>
            <person name="Peng M."/>
            <person name="De Vries R.P."/>
            <person name="Grigoriev I."/>
            <person name="Riley R."/>
            <person name="Hilden K."/>
        </authorList>
    </citation>
    <scope>NUCLEOTIDE SEQUENCE [LARGE SCALE GENOMIC DNA]</scope>
    <source>
        <strain evidence="2 3">FBCC735</strain>
    </source>
</reference>
<dbReference type="GO" id="GO:0005886">
    <property type="term" value="C:plasma membrane"/>
    <property type="evidence" value="ECO:0007669"/>
    <property type="project" value="InterPro"/>
</dbReference>
<dbReference type="STRING" id="154538.A0A1M2VMC1"/>
<dbReference type="OrthoDB" id="2354757at2759"/>
<dbReference type="InterPro" id="IPR009571">
    <property type="entry name" value="SUR7/Rim9-like_fungi"/>
</dbReference>
<keyword evidence="3" id="KW-1185">Reference proteome</keyword>
<keyword evidence="1" id="KW-0812">Transmembrane</keyword>
<feature type="transmembrane region" description="Helical" evidence="1">
    <location>
        <begin position="130"/>
        <end position="149"/>
    </location>
</feature>
<dbReference type="OMA" id="FAGCTVC"/>
<dbReference type="PANTHER" id="PTHR28013">
    <property type="entry name" value="PROTEIN DCV1-RELATED"/>
    <property type="match status" value="1"/>
</dbReference>
<proteinExistence type="predicted"/>
<comment type="caution">
    <text evidence="2">The sequence shown here is derived from an EMBL/GenBank/DDBJ whole genome shotgun (WGS) entry which is preliminary data.</text>
</comment>
<evidence type="ECO:0000313" key="2">
    <source>
        <dbReference type="EMBL" id="OJT08737.1"/>
    </source>
</evidence>
<dbReference type="EMBL" id="MNAD01001018">
    <property type="protein sequence ID" value="OJT08737.1"/>
    <property type="molecule type" value="Genomic_DNA"/>
</dbReference>
<protein>
    <recommendedName>
        <fullName evidence="4">Pali-domain-containing protein</fullName>
    </recommendedName>
</protein>
<evidence type="ECO:0008006" key="4">
    <source>
        <dbReference type="Google" id="ProtNLM"/>
    </source>
</evidence>
<feature type="transmembrane region" description="Helical" evidence="1">
    <location>
        <begin position="169"/>
        <end position="188"/>
    </location>
</feature>
<dbReference type="Pfam" id="PF06687">
    <property type="entry name" value="SUR7"/>
    <property type="match status" value="1"/>
</dbReference>
<accession>A0A1M2VMC1</accession>
<keyword evidence="1" id="KW-1133">Transmembrane helix</keyword>
<feature type="transmembrane region" description="Helical" evidence="1">
    <location>
        <begin position="105"/>
        <end position="123"/>
    </location>
</feature>
<gene>
    <name evidence="2" type="ORF">TRAPUB_347</name>
</gene>
<dbReference type="AlphaFoldDB" id="A0A1M2VMC1"/>
<dbReference type="InterPro" id="IPR051380">
    <property type="entry name" value="pH-response_reg_palI/RIM9"/>
</dbReference>
<dbReference type="Proteomes" id="UP000184267">
    <property type="component" value="Unassembled WGS sequence"/>
</dbReference>
<keyword evidence="1" id="KW-0472">Membrane</keyword>
<name>A0A1M2VMC1_TRAPU</name>
<organism evidence="2 3">
    <name type="scientific">Trametes pubescens</name>
    <name type="common">White-rot fungus</name>
    <dbReference type="NCBI Taxonomy" id="154538"/>
    <lineage>
        <taxon>Eukaryota</taxon>
        <taxon>Fungi</taxon>
        <taxon>Dikarya</taxon>
        <taxon>Basidiomycota</taxon>
        <taxon>Agaricomycotina</taxon>
        <taxon>Agaricomycetes</taxon>
        <taxon>Polyporales</taxon>
        <taxon>Polyporaceae</taxon>
        <taxon>Trametes</taxon>
    </lineage>
</organism>